<dbReference type="GO" id="GO:0016567">
    <property type="term" value="P:protein ubiquitination"/>
    <property type="evidence" value="ECO:0007669"/>
    <property type="project" value="InterPro"/>
</dbReference>
<proteinExistence type="predicted"/>
<dbReference type="PROSITE" id="PS51873">
    <property type="entry name" value="TRIAD"/>
    <property type="match status" value="1"/>
</dbReference>
<keyword evidence="7" id="KW-0833">Ubl conjugation pathway</keyword>
<dbReference type="InterPro" id="IPR001841">
    <property type="entry name" value="Znf_RING"/>
</dbReference>
<evidence type="ECO:0000313" key="13">
    <source>
        <dbReference type="EMBL" id="KUI69081.1"/>
    </source>
</evidence>
<evidence type="ECO:0000313" key="14">
    <source>
        <dbReference type="Proteomes" id="UP000078559"/>
    </source>
</evidence>
<feature type="compositionally biased region" description="Basic and acidic residues" evidence="10">
    <location>
        <begin position="301"/>
        <end position="322"/>
    </location>
</feature>
<dbReference type="PROSITE" id="PS00518">
    <property type="entry name" value="ZF_RING_1"/>
    <property type="match status" value="1"/>
</dbReference>
<dbReference type="InterPro" id="IPR013083">
    <property type="entry name" value="Znf_RING/FYVE/PHD"/>
</dbReference>
<evidence type="ECO:0000256" key="10">
    <source>
        <dbReference type="SAM" id="MobiDB-lite"/>
    </source>
</evidence>
<feature type="compositionally biased region" description="Basic and acidic residues" evidence="10">
    <location>
        <begin position="207"/>
        <end position="232"/>
    </location>
</feature>
<evidence type="ECO:0000256" key="4">
    <source>
        <dbReference type="ARBA" id="ARBA00022723"/>
    </source>
</evidence>
<feature type="compositionally biased region" description="Polar residues" evidence="10">
    <location>
        <begin position="368"/>
        <end position="385"/>
    </location>
</feature>
<dbReference type="InterPro" id="IPR044066">
    <property type="entry name" value="TRIAD_supradom"/>
</dbReference>
<name>A0A194VXV9_CYTMA</name>
<feature type="compositionally biased region" description="Acidic residues" evidence="10">
    <location>
        <begin position="189"/>
        <end position="206"/>
    </location>
</feature>
<dbReference type="PANTHER" id="PTHR11685">
    <property type="entry name" value="RBR FAMILY RING FINGER AND IBR DOMAIN-CONTAINING"/>
    <property type="match status" value="1"/>
</dbReference>
<dbReference type="Proteomes" id="UP000078559">
    <property type="component" value="Chromosome 4"/>
</dbReference>
<keyword evidence="14" id="KW-1185">Reference proteome</keyword>
<keyword evidence="3" id="KW-0808">Transferase</keyword>
<dbReference type="AlphaFoldDB" id="A0A194VXV9"/>
<feature type="compositionally biased region" description="Basic and acidic residues" evidence="10">
    <location>
        <begin position="26"/>
        <end position="70"/>
    </location>
</feature>
<comment type="catalytic activity">
    <reaction evidence="1">
        <text>[E2 ubiquitin-conjugating enzyme]-S-ubiquitinyl-L-cysteine + [acceptor protein]-L-lysine = [E2 ubiquitin-conjugating enzyme]-L-cysteine + [acceptor protein]-N(6)-ubiquitinyl-L-lysine.</text>
        <dbReference type="EC" id="2.3.2.31"/>
    </reaction>
</comment>
<dbReference type="InterPro" id="IPR017907">
    <property type="entry name" value="Znf_RING_CS"/>
</dbReference>
<feature type="compositionally biased region" description="Basic and acidic residues" evidence="10">
    <location>
        <begin position="346"/>
        <end position="362"/>
    </location>
</feature>
<feature type="domain" description="RING-type" evidence="12">
    <location>
        <begin position="394"/>
        <end position="594"/>
    </location>
</feature>
<accession>A0A194VXV9</accession>
<dbReference type="OrthoDB" id="9977870at2759"/>
<dbReference type="PROSITE" id="PS50089">
    <property type="entry name" value="ZF_RING_2"/>
    <property type="match status" value="1"/>
</dbReference>
<dbReference type="Gene3D" id="3.30.40.10">
    <property type="entry name" value="Zinc/RING finger domain, C3HC4 (zinc finger)"/>
    <property type="match status" value="1"/>
</dbReference>
<keyword evidence="6 9" id="KW-0863">Zinc-finger</keyword>
<dbReference type="Pfam" id="PF01485">
    <property type="entry name" value="IBR"/>
    <property type="match status" value="2"/>
</dbReference>
<reference evidence="13" key="1">
    <citation type="submission" date="2014-12" db="EMBL/GenBank/DDBJ databases">
        <title>Genome Sequence of Valsa Canker Pathogens Uncovers a Specific Adaption of Colonization on Woody Bark.</title>
        <authorList>
            <person name="Yin Z."/>
            <person name="Liu H."/>
            <person name="Gao X."/>
            <person name="Li Z."/>
            <person name="Song N."/>
            <person name="Ke X."/>
            <person name="Dai Q."/>
            <person name="Wu Y."/>
            <person name="Sun Y."/>
            <person name="Xu J.-R."/>
            <person name="Kang Z.K."/>
            <person name="Wang L."/>
            <person name="Huang L."/>
        </authorList>
    </citation>
    <scope>NUCLEOTIDE SEQUENCE [LARGE SCALE GENOMIC DNA]</scope>
    <source>
        <strain evidence="13">03-8</strain>
    </source>
</reference>
<evidence type="ECO:0000256" key="5">
    <source>
        <dbReference type="ARBA" id="ARBA00022737"/>
    </source>
</evidence>
<evidence type="ECO:0000256" key="7">
    <source>
        <dbReference type="ARBA" id="ARBA00022786"/>
    </source>
</evidence>
<evidence type="ECO:0000259" key="12">
    <source>
        <dbReference type="PROSITE" id="PS51873"/>
    </source>
</evidence>
<keyword evidence="8" id="KW-0862">Zinc</keyword>
<dbReference type="GO" id="GO:0008270">
    <property type="term" value="F:zinc ion binding"/>
    <property type="evidence" value="ECO:0007669"/>
    <property type="project" value="UniProtKB-KW"/>
</dbReference>
<evidence type="ECO:0000256" key="2">
    <source>
        <dbReference type="ARBA" id="ARBA00012251"/>
    </source>
</evidence>
<dbReference type="Gene3D" id="1.20.120.1750">
    <property type="match status" value="1"/>
</dbReference>
<dbReference type="InterPro" id="IPR031127">
    <property type="entry name" value="E3_UB_ligase_RBR"/>
</dbReference>
<keyword evidence="4" id="KW-0479">Metal-binding</keyword>
<dbReference type="CDD" id="cd20335">
    <property type="entry name" value="BRcat_RBR"/>
    <property type="match status" value="1"/>
</dbReference>
<sequence length="910" mass="103829">MARSQYVESPRSSRRRKNPPPAPEVDWARAEDELQDSPPRRSRTDRISDRNGRDRERLMYRETRQDEEIIMRTPDSRASSSSLRPYHSEPRRRRSTPPHSTSSSKTSMRVHHTPHPPLSSMTRPPISQELYRRPSISFRESATAGYEDEDSPPETRRSQSRPRSVHLVPSAPVSRHTSRSFATPCVSELESEGDETDTTYDSPEEEREPRRAETARLRSRTERSRSRVEPRRTLLRRRQRDEVSARPEEDYDEIDSRHTPSLDEEPPARPISRSRSRSRAPSARRITQEPQDSGSDDPSVDDLRNRFEARVNRRDRSQSHKQEPRRRRSESHAGPSPTPKRSSSKRYYDTEVVSMEKPDRHHPPSASLRRSNTVGGSQAAASQHHSGFSLNVSIRTECVVCMDDIRSHKTAKLKCGHRMCHSCLKRSFKLSITDPQHMPPRCCTADNIPLKHVEKLFDNEFKKTWNKKFTEYSAKNRIYCIKRGCNEFIRPEDIHHADDGRKYGRCVRCRTKVCVKCNGKWHSARDCPKDEETVRFLAQAKDEGWQRCFRCKAMVELKEGCNHMTCRCGAEFCMICGERWKTCQCPWFNYDTVENDRLQHMQIPMPARERFGGRPTVDVPPSPPRDWAPPGAIPFSGSRPRPQNYEDEVLLRRLQEERDEAYARRLHNYQDYDDDREDDFLGGFGDINGIGNAGGHHLNEDYRPRPRHIAVPQPPQPPPMPAMPIDPAPAMFDRSGTGYVQDVNRARGVRANSLERRLADRFNTDLRQNPTHRGPATHGPPPTLQSAATISLPPMASAMASAAVPARRHTVEAGELYADEGLRARSGGTRSVERVTASGRTTRPVVFDEPEEMMVPLGMVGRNKYIREPPKASNLAGLTGSGRGMDRVFEWRTHVAPGPGPDTASVTSSV</sequence>
<evidence type="ECO:0000256" key="6">
    <source>
        <dbReference type="ARBA" id="ARBA00022771"/>
    </source>
</evidence>
<feature type="compositionally biased region" description="Basic and acidic residues" evidence="10">
    <location>
        <begin position="239"/>
        <end position="261"/>
    </location>
</feature>
<evidence type="ECO:0000256" key="8">
    <source>
        <dbReference type="ARBA" id="ARBA00022833"/>
    </source>
</evidence>
<dbReference type="GO" id="GO:0061630">
    <property type="term" value="F:ubiquitin protein ligase activity"/>
    <property type="evidence" value="ECO:0007669"/>
    <property type="project" value="UniProtKB-EC"/>
</dbReference>
<dbReference type="EC" id="2.3.2.31" evidence="2"/>
<gene>
    <name evidence="13" type="ORF">VM1G_04192</name>
</gene>
<dbReference type="SUPFAM" id="SSF57850">
    <property type="entry name" value="RING/U-box"/>
    <property type="match status" value="2"/>
</dbReference>
<feature type="compositionally biased region" description="Pro residues" evidence="10">
    <location>
        <begin position="618"/>
        <end position="627"/>
    </location>
</feature>
<feature type="domain" description="RING-type" evidence="11">
    <location>
        <begin position="398"/>
        <end position="447"/>
    </location>
</feature>
<evidence type="ECO:0000256" key="3">
    <source>
        <dbReference type="ARBA" id="ARBA00022679"/>
    </source>
</evidence>
<protein>
    <recommendedName>
        <fullName evidence="2">RBR-type E3 ubiquitin transferase</fullName>
        <ecNumber evidence="2">2.3.2.31</ecNumber>
    </recommendedName>
</protein>
<keyword evidence="5" id="KW-0677">Repeat</keyword>
<evidence type="ECO:0000256" key="9">
    <source>
        <dbReference type="PROSITE-ProRule" id="PRU00175"/>
    </source>
</evidence>
<evidence type="ECO:0000259" key="11">
    <source>
        <dbReference type="PROSITE" id="PS50089"/>
    </source>
</evidence>
<organism evidence="13 14">
    <name type="scientific">Cytospora mali</name>
    <name type="common">Apple Valsa canker fungus</name>
    <name type="synonym">Valsa mali</name>
    <dbReference type="NCBI Taxonomy" id="578113"/>
    <lineage>
        <taxon>Eukaryota</taxon>
        <taxon>Fungi</taxon>
        <taxon>Dikarya</taxon>
        <taxon>Ascomycota</taxon>
        <taxon>Pezizomycotina</taxon>
        <taxon>Sordariomycetes</taxon>
        <taxon>Sordariomycetidae</taxon>
        <taxon>Diaporthales</taxon>
        <taxon>Cytosporaceae</taxon>
        <taxon>Cytospora</taxon>
    </lineage>
</organism>
<evidence type="ECO:0000256" key="1">
    <source>
        <dbReference type="ARBA" id="ARBA00001798"/>
    </source>
</evidence>
<dbReference type="InterPro" id="IPR002867">
    <property type="entry name" value="IBR_dom"/>
</dbReference>
<dbReference type="EMBL" id="CM003101">
    <property type="protein sequence ID" value="KUI69081.1"/>
    <property type="molecule type" value="Genomic_DNA"/>
</dbReference>
<dbReference type="CDD" id="cd22584">
    <property type="entry name" value="Rcat_RBR_unk"/>
    <property type="match status" value="1"/>
</dbReference>
<feature type="compositionally biased region" description="Low complexity" evidence="10">
    <location>
        <begin position="97"/>
        <end position="107"/>
    </location>
</feature>
<feature type="region of interest" description="Disordered" evidence="10">
    <location>
        <begin position="608"/>
        <end position="642"/>
    </location>
</feature>
<feature type="region of interest" description="Disordered" evidence="10">
    <location>
        <begin position="1"/>
        <end position="385"/>
    </location>
</feature>